<name>A0A0N4UKS5_DRAME</name>
<keyword evidence="11" id="KW-1185">Reference proteome</keyword>
<keyword evidence="2" id="KW-0217">Developmental protein</keyword>
<keyword evidence="7" id="KW-0539">Nucleus</keyword>
<dbReference type="WBParaSite" id="DME_0000835501-mRNA-1">
    <property type="protein sequence ID" value="DME_0000835501-mRNA-1"/>
    <property type="gene ID" value="DME_0000835501"/>
</dbReference>
<reference evidence="9 11" key="2">
    <citation type="submission" date="2018-11" db="EMBL/GenBank/DDBJ databases">
        <authorList>
            <consortium name="Pathogen Informatics"/>
        </authorList>
    </citation>
    <scope>NUCLEOTIDE SEQUENCE [LARGE SCALE GENOMIC DNA]</scope>
</reference>
<dbReference type="Proteomes" id="UP000274756">
    <property type="component" value="Unassembled WGS sequence"/>
</dbReference>
<evidence type="ECO:0000259" key="8">
    <source>
        <dbReference type="PROSITE" id="PS51057"/>
    </source>
</evidence>
<evidence type="ECO:0000313" key="11">
    <source>
        <dbReference type="Proteomes" id="UP000274756"/>
    </source>
</evidence>
<feature type="domain" description="Paired" evidence="8">
    <location>
        <begin position="82"/>
        <end position="166"/>
    </location>
</feature>
<dbReference type="InterPro" id="IPR001523">
    <property type="entry name" value="Paired_dom"/>
</dbReference>
<evidence type="ECO:0000313" key="9">
    <source>
        <dbReference type="EMBL" id="VDN52388.1"/>
    </source>
</evidence>
<dbReference type="AlphaFoldDB" id="A0A0N4UKS5"/>
<dbReference type="OrthoDB" id="3225452at2759"/>
<dbReference type="InterPro" id="IPR036388">
    <property type="entry name" value="WH-like_DNA-bd_sf"/>
</dbReference>
<evidence type="ECO:0000256" key="2">
    <source>
        <dbReference type="ARBA" id="ARBA00022473"/>
    </source>
</evidence>
<keyword evidence="3" id="KW-0563">Paired box</keyword>
<dbReference type="GO" id="GO:0000981">
    <property type="term" value="F:DNA-binding transcription factor activity, RNA polymerase II-specific"/>
    <property type="evidence" value="ECO:0007669"/>
    <property type="project" value="TreeGrafter"/>
</dbReference>
<keyword evidence="6" id="KW-0804">Transcription</keyword>
<evidence type="ECO:0000256" key="7">
    <source>
        <dbReference type="ARBA" id="ARBA00023242"/>
    </source>
</evidence>
<evidence type="ECO:0000256" key="3">
    <source>
        <dbReference type="ARBA" id="ARBA00022724"/>
    </source>
</evidence>
<comment type="subcellular location">
    <subcellularLocation>
        <location evidence="1">Nucleus</location>
    </subcellularLocation>
</comment>
<reference evidence="12" key="1">
    <citation type="submission" date="2017-02" db="UniProtKB">
        <authorList>
            <consortium name="WormBaseParasite"/>
        </authorList>
    </citation>
    <scope>IDENTIFICATION</scope>
</reference>
<evidence type="ECO:0000256" key="1">
    <source>
        <dbReference type="ARBA" id="ARBA00004123"/>
    </source>
</evidence>
<evidence type="ECO:0000256" key="5">
    <source>
        <dbReference type="ARBA" id="ARBA00023125"/>
    </source>
</evidence>
<dbReference type="Proteomes" id="UP000038040">
    <property type="component" value="Unplaced"/>
</dbReference>
<accession>A0A0N4UKS5</accession>
<evidence type="ECO:0000313" key="10">
    <source>
        <dbReference type="Proteomes" id="UP000038040"/>
    </source>
</evidence>
<dbReference type="STRING" id="318479.A0A0N4UKS5"/>
<evidence type="ECO:0000256" key="4">
    <source>
        <dbReference type="ARBA" id="ARBA00023015"/>
    </source>
</evidence>
<dbReference type="PANTHER" id="PTHR45636">
    <property type="entry name" value="PAIRED BOX PROTEIN PAX-6-RELATED-RELATED"/>
    <property type="match status" value="1"/>
</dbReference>
<dbReference type="GO" id="GO:0005634">
    <property type="term" value="C:nucleus"/>
    <property type="evidence" value="ECO:0007669"/>
    <property type="project" value="UniProtKB-SubCell"/>
</dbReference>
<dbReference type="EMBL" id="UYYG01000056">
    <property type="protein sequence ID" value="VDN52388.1"/>
    <property type="molecule type" value="Genomic_DNA"/>
</dbReference>
<dbReference type="PRINTS" id="PR00027">
    <property type="entry name" value="PAIREDBOX"/>
</dbReference>
<gene>
    <name evidence="9" type="ORF">DME_LOCUS2361</name>
</gene>
<dbReference type="Gene3D" id="1.10.10.10">
    <property type="entry name" value="Winged helix-like DNA-binding domain superfamily/Winged helix DNA-binding domain"/>
    <property type="match status" value="1"/>
</dbReference>
<dbReference type="SUPFAM" id="SSF46689">
    <property type="entry name" value="Homeodomain-like"/>
    <property type="match status" value="1"/>
</dbReference>
<dbReference type="PROSITE" id="PS51057">
    <property type="entry name" value="PAIRED_2"/>
    <property type="match status" value="1"/>
</dbReference>
<evidence type="ECO:0000313" key="12">
    <source>
        <dbReference type="WBParaSite" id="DME_0000835501-mRNA-1"/>
    </source>
</evidence>
<keyword evidence="4" id="KW-0805">Transcription regulation</keyword>
<organism evidence="10 12">
    <name type="scientific">Dracunculus medinensis</name>
    <name type="common">Guinea worm</name>
    <dbReference type="NCBI Taxonomy" id="318479"/>
    <lineage>
        <taxon>Eukaryota</taxon>
        <taxon>Metazoa</taxon>
        <taxon>Ecdysozoa</taxon>
        <taxon>Nematoda</taxon>
        <taxon>Chromadorea</taxon>
        <taxon>Rhabditida</taxon>
        <taxon>Spirurina</taxon>
        <taxon>Dracunculoidea</taxon>
        <taxon>Dracunculidae</taxon>
        <taxon>Dracunculus</taxon>
    </lineage>
</organism>
<keyword evidence="5" id="KW-0238">DNA-binding</keyword>
<dbReference type="Pfam" id="PF00292">
    <property type="entry name" value="PAX"/>
    <property type="match status" value="1"/>
</dbReference>
<dbReference type="SMART" id="SM00351">
    <property type="entry name" value="PAX"/>
    <property type="match status" value="1"/>
</dbReference>
<dbReference type="PANTHER" id="PTHR45636:SF27">
    <property type="entry name" value="PAIRED DOMAIN-CONTAINING PROTEIN"/>
    <property type="match status" value="1"/>
</dbReference>
<sequence length="166" mass="18916">MDQNRNYFNFFDYFVDSIHDNLNFITIPNKNNNNHSATGDGGKPINCGCIIDTSTPETTAQGFNAWLKKNFMAEGLETKSSAILGMNSYGRPYCPGRPLSMKERNQIIELYNNGIKVNAISKQLCISHGCVSKIISRFRETGILYPTRISERKQSRKSRLYRCPYN</sequence>
<evidence type="ECO:0000256" key="6">
    <source>
        <dbReference type="ARBA" id="ARBA00023163"/>
    </source>
</evidence>
<dbReference type="InterPro" id="IPR043565">
    <property type="entry name" value="PAX_fam"/>
</dbReference>
<dbReference type="InterPro" id="IPR009057">
    <property type="entry name" value="Homeodomain-like_sf"/>
</dbReference>
<proteinExistence type="predicted"/>
<protein>
    <submittedName>
        <fullName evidence="12">Paired domain-containing protein</fullName>
    </submittedName>
</protein>
<dbReference type="GO" id="GO:0000978">
    <property type="term" value="F:RNA polymerase II cis-regulatory region sequence-specific DNA binding"/>
    <property type="evidence" value="ECO:0007669"/>
    <property type="project" value="TreeGrafter"/>
</dbReference>